<protein>
    <submittedName>
        <fullName evidence="1">Uncharacterized protein</fullName>
    </submittedName>
</protein>
<sequence length="80" mass="9059">MYNGGGREYKPTMSDTGCSGLRPWYVLLSEDEVIHDGLAPSDSRINFSHVYRAVVFEHLRLFEPHHGPEAARELQDLDDG</sequence>
<proteinExistence type="predicted"/>
<accession>R7S5F1</accession>
<gene>
    <name evidence="1" type="ORF">PUNSTDRAFT_55074</name>
</gene>
<evidence type="ECO:0000313" key="2">
    <source>
        <dbReference type="Proteomes" id="UP000054196"/>
    </source>
</evidence>
<dbReference type="KEGG" id="psq:PUNSTDRAFT_55074"/>
<dbReference type="GeneID" id="18883926"/>
<dbReference type="HOGENOM" id="CLU_2590924_0_0_1"/>
<organism evidence="1 2">
    <name type="scientific">Punctularia strigosozonata (strain HHB-11173)</name>
    <name type="common">White-rot fungus</name>
    <dbReference type="NCBI Taxonomy" id="741275"/>
    <lineage>
        <taxon>Eukaryota</taxon>
        <taxon>Fungi</taxon>
        <taxon>Dikarya</taxon>
        <taxon>Basidiomycota</taxon>
        <taxon>Agaricomycotina</taxon>
        <taxon>Agaricomycetes</taxon>
        <taxon>Corticiales</taxon>
        <taxon>Punctulariaceae</taxon>
        <taxon>Punctularia</taxon>
    </lineage>
</organism>
<reference evidence="2" key="1">
    <citation type="journal article" date="2012" name="Science">
        <title>The Paleozoic origin of enzymatic lignin decomposition reconstructed from 31 fungal genomes.</title>
        <authorList>
            <person name="Floudas D."/>
            <person name="Binder M."/>
            <person name="Riley R."/>
            <person name="Barry K."/>
            <person name="Blanchette R.A."/>
            <person name="Henrissat B."/>
            <person name="Martinez A.T."/>
            <person name="Otillar R."/>
            <person name="Spatafora J.W."/>
            <person name="Yadav J.S."/>
            <person name="Aerts A."/>
            <person name="Benoit I."/>
            <person name="Boyd A."/>
            <person name="Carlson A."/>
            <person name="Copeland A."/>
            <person name="Coutinho P.M."/>
            <person name="de Vries R.P."/>
            <person name="Ferreira P."/>
            <person name="Findley K."/>
            <person name="Foster B."/>
            <person name="Gaskell J."/>
            <person name="Glotzer D."/>
            <person name="Gorecki P."/>
            <person name="Heitman J."/>
            <person name="Hesse C."/>
            <person name="Hori C."/>
            <person name="Igarashi K."/>
            <person name="Jurgens J.A."/>
            <person name="Kallen N."/>
            <person name="Kersten P."/>
            <person name="Kohler A."/>
            <person name="Kuees U."/>
            <person name="Kumar T.K.A."/>
            <person name="Kuo A."/>
            <person name="LaButti K."/>
            <person name="Larrondo L.F."/>
            <person name="Lindquist E."/>
            <person name="Ling A."/>
            <person name="Lombard V."/>
            <person name="Lucas S."/>
            <person name="Lundell T."/>
            <person name="Martin R."/>
            <person name="McLaughlin D.J."/>
            <person name="Morgenstern I."/>
            <person name="Morin E."/>
            <person name="Murat C."/>
            <person name="Nagy L.G."/>
            <person name="Nolan M."/>
            <person name="Ohm R.A."/>
            <person name="Patyshakuliyeva A."/>
            <person name="Rokas A."/>
            <person name="Ruiz-Duenas F.J."/>
            <person name="Sabat G."/>
            <person name="Salamov A."/>
            <person name="Samejima M."/>
            <person name="Schmutz J."/>
            <person name="Slot J.C."/>
            <person name="St John F."/>
            <person name="Stenlid J."/>
            <person name="Sun H."/>
            <person name="Sun S."/>
            <person name="Syed K."/>
            <person name="Tsang A."/>
            <person name="Wiebenga A."/>
            <person name="Young D."/>
            <person name="Pisabarro A."/>
            <person name="Eastwood D.C."/>
            <person name="Martin F."/>
            <person name="Cullen D."/>
            <person name="Grigoriev I.V."/>
            <person name="Hibbett D.S."/>
        </authorList>
    </citation>
    <scope>NUCLEOTIDE SEQUENCE [LARGE SCALE GENOMIC DNA]</scope>
    <source>
        <strain evidence="2">HHB-11173 SS5</strain>
    </source>
</reference>
<dbReference type="RefSeq" id="XP_007387565.1">
    <property type="nucleotide sequence ID" value="XM_007387503.1"/>
</dbReference>
<name>R7S5F1_PUNST</name>
<dbReference type="Proteomes" id="UP000054196">
    <property type="component" value="Unassembled WGS sequence"/>
</dbReference>
<dbReference type="AlphaFoldDB" id="R7S5F1"/>
<evidence type="ECO:0000313" key="1">
    <source>
        <dbReference type="EMBL" id="EIN05162.1"/>
    </source>
</evidence>
<keyword evidence="2" id="KW-1185">Reference proteome</keyword>
<dbReference type="EMBL" id="JH687551">
    <property type="protein sequence ID" value="EIN05162.1"/>
    <property type="molecule type" value="Genomic_DNA"/>
</dbReference>